<organism evidence="2 3">
    <name type="scientific">Panicum miliaceum</name>
    <name type="common">Proso millet</name>
    <name type="synonym">Broomcorn millet</name>
    <dbReference type="NCBI Taxonomy" id="4540"/>
    <lineage>
        <taxon>Eukaryota</taxon>
        <taxon>Viridiplantae</taxon>
        <taxon>Streptophyta</taxon>
        <taxon>Embryophyta</taxon>
        <taxon>Tracheophyta</taxon>
        <taxon>Spermatophyta</taxon>
        <taxon>Magnoliopsida</taxon>
        <taxon>Liliopsida</taxon>
        <taxon>Poales</taxon>
        <taxon>Poaceae</taxon>
        <taxon>PACMAD clade</taxon>
        <taxon>Panicoideae</taxon>
        <taxon>Panicodae</taxon>
        <taxon>Paniceae</taxon>
        <taxon>Panicinae</taxon>
        <taxon>Panicum</taxon>
        <taxon>Panicum sect. Panicum</taxon>
    </lineage>
</organism>
<protein>
    <recommendedName>
        <fullName evidence="1">F-box domain-containing protein</fullName>
    </recommendedName>
</protein>
<keyword evidence="3" id="KW-1185">Reference proteome</keyword>
<gene>
    <name evidence="2" type="ORF">C2845_PM04G01350</name>
</gene>
<evidence type="ECO:0000259" key="1">
    <source>
        <dbReference type="Pfam" id="PF00646"/>
    </source>
</evidence>
<dbReference type="AlphaFoldDB" id="A0A3L6QP75"/>
<dbReference type="InterPro" id="IPR001810">
    <property type="entry name" value="F-box_dom"/>
</dbReference>
<dbReference type="PANTHER" id="PTHR32133:SF379">
    <property type="entry name" value="F-BOX DOMAIN-CONTAINING PROTEIN"/>
    <property type="match status" value="1"/>
</dbReference>
<evidence type="ECO:0000313" key="2">
    <source>
        <dbReference type="EMBL" id="RLM85637.1"/>
    </source>
</evidence>
<name>A0A3L6QP75_PANMI</name>
<dbReference type="PANTHER" id="PTHR32133">
    <property type="entry name" value="OS07G0120400 PROTEIN"/>
    <property type="match status" value="1"/>
</dbReference>
<dbReference type="Proteomes" id="UP000275267">
    <property type="component" value="Unassembled WGS sequence"/>
</dbReference>
<accession>A0A3L6QP75</accession>
<dbReference type="InterPro" id="IPR036047">
    <property type="entry name" value="F-box-like_dom_sf"/>
</dbReference>
<evidence type="ECO:0000313" key="3">
    <source>
        <dbReference type="Proteomes" id="UP000275267"/>
    </source>
</evidence>
<dbReference type="EMBL" id="PQIB02000011">
    <property type="protein sequence ID" value="RLM85637.1"/>
    <property type="molecule type" value="Genomic_DNA"/>
</dbReference>
<dbReference type="OrthoDB" id="10386112at2759"/>
<comment type="caution">
    <text evidence="2">The sequence shown here is derived from an EMBL/GenBank/DDBJ whole genome shotgun (WGS) entry which is preliminary data.</text>
</comment>
<sequence length="738" mass="81137">MAAPTPPPVPELADDLVEEVLLRCPLDHPPRLIRAALICKGWRRILSDPRFRRRFPELHRAVPMLGFFYCRRVPMRFEPTASFRPPYADWRAVDARHGRVLVSPLSVAPREESLGVWCPVTGEVRVLPMPRFHIGINERPSVLVGNALYFTLELPAGILKHDLVTSGVSVIEPPPGAAYKCYTALTTAEEGGLGFATTDGTILLLWSREAGSGGDAGWVQSRVIELKALLPAKALLMQPQVAGFADGVGVVLIRATGGFFTVDPKSSCVRKIGDGLCHYYVVPYVNFCTPAAVNKLVLLACLINFSLYWTIVQNKEVLLRFPPDDPARLARAALACRRACRLVADPGFRRRFREFHGAPPMLGFFRNTTSTRFVRRPRRFLLDREQDLEEPLSVARFVPTTSSRLVRGDLRDWRVVDAHHGRVLLHFNRPWGTTRLAVFDPITCETRGLPVMPVSLYPDNWNAAVFCAAAGCNHLDCHGNRFIVVFVAIKEMKVFDYVLSTEDVLWSLPLPPNPGAQQHDGHLHLEPSALVGNALYFVLQPGQQNPGIQCGHTGNGCDSPAKVVASRSSRIVLMTAEDGGLGVATVRQSKLCLWSREIGSEKDAGWAQRRVIDLKTLLPIRSLSTSPVVAGSASGIGVIFVRTCGGLFMIDLKSSGVKKVCHEVTGATTVFPYMSFYYPELGGVSTGDESRGASSARTCGCGILQHCYARSRTFPFFLNPVESTWKGLKGGRLAAGEH</sequence>
<dbReference type="SUPFAM" id="SSF81383">
    <property type="entry name" value="F-box domain"/>
    <property type="match status" value="1"/>
</dbReference>
<reference evidence="3" key="1">
    <citation type="journal article" date="2019" name="Nat. Commun.">
        <title>The genome of broomcorn millet.</title>
        <authorList>
            <person name="Zou C."/>
            <person name="Miki D."/>
            <person name="Li D."/>
            <person name="Tang Q."/>
            <person name="Xiao L."/>
            <person name="Rajput S."/>
            <person name="Deng P."/>
            <person name="Jia W."/>
            <person name="Huang R."/>
            <person name="Zhang M."/>
            <person name="Sun Y."/>
            <person name="Hu J."/>
            <person name="Fu X."/>
            <person name="Schnable P.S."/>
            <person name="Li F."/>
            <person name="Zhang H."/>
            <person name="Feng B."/>
            <person name="Zhu X."/>
            <person name="Liu R."/>
            <person name="Schnable J.C."/>
            <person name="Zhu J.-K."/>
            <person name="Zhang H."/>
        </authorList>
    </citation>
    <scope>NUCLEOTIDE SEQUENCE [LARGE SCALE GENOMIC DNA]</scope>
</reference>
<proteinExistence type="predicted"/>
<dbReference type="Pfam" id="PF00646">
    <property type="entry name" value="F-box"/>
    <property type="match status" value="1"/>
</dbReference>
<feature type="domain" description="F-box" evidence="1">
    <location>
        <begin position="12"/>
        <end position="53"/>
    </location>
</feature>